<accession>A0A1H6DW34</accession>
<protein>
    <submittedName>
        <fullName evidence="4">Acetyltransferase (GNAT) family protein</fullName>
    </submittedName>
</protein>
<keyword evidence="5" id="KW-1185">Reference proteome</keyword>
<sequence length="174" mass="19952">MDYEIRPVLPAEWRRSRQLRLTALQDPVAPVAFARTYAEESAMSEDDWRRRASGEGAQQFVAVSRENGGIGEHGDHGESWVGLTVAVIERPEYISVNAVYLVPEARGSGLADRLFAAVQDWAWQRTDRLHLWVHEKNPRAEAFYRRMGFRRTGEWMASPLDASFTEYEMALDRP</sequence>
<dbReference type="Proteomes" id="UP000236754">
    <property type="component" value="Unassembled WGS sequence"/>
</dbReference>
<dbReference type="GO" id="GO:0016747">
    <property type="term" value="F:acyltransferase activity, transferring groups other than amino-acyl groups"/>
    <property type="evidence" value="ECO:0007669"/>
    <property type="project" value="InterPro"/>
</dbReference>
<name>A0A1H6DW34_9ACTN</name>
<dbReference type="CDD" id="cd04301">
    <property type="entry name" value="NAT_SF"/>
    <property type="match status" value="1"/>
</dbReference>
<reference evidence="4 5" key="1">
    <citation type="submission" date="2016-10" db="EMBL/GenBank/DDBJ databases">
        <authorList>
            <person name="de Groot N.N."/>
        </authorList>
    </citation>
    <scope>NUCLEOTIDE SEQUENCE [LARGE SCALE GENOMIC DNA]</scope>
    <source>
        <strain evidence="4 5">CGMCC 4.2023</strain>
    </source>
</reference>
<dbReference type="PANTHER" id="PTHR43420">
    <property type="entry name" value="ACETYLTRANSFERASE"/>
    <property type="match status" value="1"/>
</dbReference>
<evidence type="ECO:0000259" key="3">
    <source>
        <dbReference type="PROSITE" id="PS51186"/>
    </source>
</evidence>
<keyword evidence="1 4" id="KW-0808">Transferase</keyword>
<keyword evidence="2" id="KW-0012">Acyltransferase</keyword>
<dbReference type="SUPFAM" id="SSF55729">
    <property type="entry name" value="Acyl-CoA N-acyltransferases (Nat)"/>
    <property type="match status" value="1"/>
</dbReference>
<dbReference type="InterPro" id="IPR050680">
    <property type="entry name" value="YpeA/RimI_acetyltransf"/>
</dbReference>
<feature type="domain" description="N-acetyltransferase" evidence="3">
    <location>
        <begin position="32"/>
        <end position="174"/>
    </location>
</feature>
<dbReference type="RefSeq" id="WP_103889604.1">
    <property type="nucleotide sequence ID" value="NZ_FNVU01000019.1"/>
</dbReference>
<evidence type="ECO:0000313" key="5">
    <source>
        <dbReference type="Proteomes" id="UP000236754"/>
    </source>
</evidence>
<organism evidence="4 5">
    <name type="scientific">Actinacidiphila yanglinensis</name>
    <dbReference type="NCBI Taxonomy" id="310779"/>
    <lineage>
        <taxon>Bacteria</taxon>
        <taxon>Bacillati</taxon>
        <taxon>Actinomycetota</taxon>
        <taxon>Actinomycetes</taxon>
        <taxon>Kitasatosporales</taxon>
        <taxon>Streptomycetaceae</taxon>
        <taxon>Actinacidiphila</taxon>
    </lineage>
</organism>
<evidence type="ECO:0000256" key="2">
    <source>
        <dbReference type="ARBA" id="ARBA00023315"/>
    </source>
</evidence>
<proteinExistence type="predicted"/>
<gene>
    <name evidence="4" type="ORF">SAMN05216223_119180</name>
</gene>
<dbReference type="OrthoDB" id="9799092at2"/>
<dbReference type="PROSITE" id="PS51186">
    <property type="entry name" value="GNAT"/>
    <property type="match status" value="1"/>
</dbReference>
<dbReference type="InterPro" id="IPR000182">
    <property type="entry name" value="GNAT_dom"/>
</dbReference>
<dbReference type="Gene3D" id="3.40.630.30">
    <property type="match status" value="1"/>
</dbReference>
<evidence type="ECO:0000256" key="1">
    <source>
        <dbReference type="ARBA" id="ARBA00022679"/>
    </source>
</evidence>
<dbReference type="EMBL" id="FNVU01000019">
    <property type="protein sequence ID" value="SEG88936.1"/>
    <property type="molecule type" value="Genomic_DNA"/>
</dbReference>
<dbReference type="Pfam" id="PF00583">
    <property type="entry name" value="Acetyltransf_1"/>
    <property type="match status" value="1"/>
</dbReference>
<evidence type="ECO:0000313" key="4">
    <source>
        <dbReference type="EMBL" id="SEG88936.1"/>
    </source>
</evidence>
<dbReference type="AlphaFoldDB" id="A0A1H6DW34"/>
<dbReference type="InterPro" id="IPR016181">
    <property type="entry name" value="Acyl_CoA_acyltransferase"/>
</dbReference>